<comment type="caution">
    <text evidence="1">The sequence shown here is derived from an EMBL/GenBank/DDBJ whole genome shotgun (WGS) entry which is preliminary data.</text>
</comment>
<organism evidence="1 2">
    <name type="scientific">Trichonephila clavipes</name>
    <name type="common">Golden silk orbweaver</name>
    <name type="synonym">Nephila clavipes</name>
    <dbReference type="NCBI Taxonomy" id="2585209"/>
    <lineage>
        <taxon>Eukaryota</taxon>
        <taxon>Metazoa</taxon>
        <taxon>Ecdysozoa</taxon>
        <taxon>Arthropoda</taxon>
        <taxon>Chelicerata</taxon>
        <taxon>Arachnida</taxon>
        <taxon>Araneae</taxon>
        <taxon>Araneomorphae</taxon>
        <taxon>Entelegynae</taxon>
        <taxon>Araneoidea</taxon>
        <taxon>Nephilidae</taxon>
        <taxon>Trichonephila</taxon>
    </lineage>
</organism>
<accession>A0A8X6VP01</accession>
<dbReference type="EMBL" id="BMAU01021335">
    <property type="protein sequence ID" value="GFY15608.1"/>
    <property type="molecule type" value="Genomic_DNA"/>
</dbReference>
<dbReference type="Proteomes" id="UP000887159">
    <property type="component" value="Unassembled WGS sequence"/>
</dbReference>
<gene>
    <name evidence="1" type="ORF">TNCV_1282561</name>
</gene>
<evidence type="ECO:0000313" key="1">
    <source>
        <dbReference type="EMBL" id="GFY15608.1"/>
    </source>
</evidence>
<proteinExistence type="predicted"/>
<reference evidence="1" key="1">
    <citation type="submission" date="2020-08" db="EMBL/GenBank/DDBJ databases">
        <title>Multicomponent nature underlies the extraordinary mechanical properties of spider dragline silk.</title>
        <authorList>
            <person name="Kono N."/>
            <person name="Nakamura H."/>
            <person name="Mori M."/>
            <person name="Yoshida Y."/>
            <person name="Ohtoshi R."/>
            <person name="Malay A.D."/>
            <person name="Moran D.A.P."/>
            <person name="Tomita M."/>
            <person name="Numata K."/>
            <person name="Arakawa K."/>
        </authorList>
    </citation>
    <scope>NUCLEOTIDE SEQUENCE</scope>
</reference>
<name>A0A8X6VP01_TRICX</name>
<sequence>MSATPESRFVFGCTTVIPIFYAAVSRKAIYSGRRAAVRAAPDVVELCSRGHFVTGLYRVLSINALAESLGS</sequence>
<protein>
    <submittedName>
        <fullName evidence="1">Uncharacterized protein</fullName>
    </submittedName>
</protein>
<dbReference type="AlphaFoldDB" id="A0A8X6VP01"/>
<keyword evidence="2" id="KW-1185">Reference proteome</keyword>
<evidence type="ECO:0000313" key="2">
    <source>
        <dbReference type="Proteomes" id="UP000887159"/>
    </source>
</evidence>